<dbReference type="Proteomes" id="UP000276133">
    <property type="component" value="Unassembled WGS sequence"/>
</dbReference>
<dbReference type="GO" id="GO:0097320">
    <property type="term" value="P:plasma membrane tubulation"/>
    <property type="evidence" value="ECO:0007669"/>
    <property type="project" value="TreeGrafter"/>
</dbReference>
<feature type="non-terminal residue" evidence="1">
    <location>
        <position position="1"/>
    </location>
</feature>
<accession>A0A3M7RHI4</accession>
<keyword evidence="1" id="KW-0418">Kinase</keyword>
<keyword evidence="1" id="KW-0808">Transferase</keyword>
<dbReference type="PANTHER" id="PTHR23065:SF11">
    <property type="entry name" value="SYNDAPIN, ISOFORM C"/>
    <property type="match status" value="1"/>
</dbReference>
<protein>
    <submittedName>
        <fullName evidence="1">Kinase C and casein kinase substrate in neurons 1-like isoform X1</fullName>
    </submittedName>
</protein>
<gene>
    <name evidence="1" type="ORF">BpHYR1_015620</name>
</gene>
<dbReference type="GO" id="GO:0005768">
    <property type="term" value="C:endosome"/>
    <property type="evidence" value="ECO:0007669"/>
    <property type="project" value="TreeGrafter"/>
</dbReference>
<evidence type="ECO:0000313" key="2">
    <source>
        <dbReference type="Proteomes" id="UP000276133"/>
    </source>
</evidence>
<dbReference type="Gene3D" id="1.20.1270.60">
    <property type="entry name" value="Arfaptin homology (AH) domain/BAR domain"/>
    <property type="match status" value="1"/>
</dbReference>
<keyword evidence="2" id="KW-1185">Reference proteome</keyword>
<dbReference type="GO" id="GO:0007010">
    <property type="term" value="P:cytoskeleton organization"/>
    <property type="evidence" value="ECO:0007669"/>
    <property type="project" value="TreeGrafter"/>
</dbReference>
<dbReference type="InterPro" id="IPR027267">
    <property type="entry name" value="AH/BAR_dom_sf"/>
</dbReference>
<dbReference type="GO" id="GO:0030100">
    <property type="term" value="P:regulation of endocytosis"/>
    <property type="evidence" value="ECO:0007669"/>
    <property type="project" value="TreeGrafter"/>
</dbReference>
<dbReference type="GO" id="GO:0016301">
    <property type="term" value="F:kinase activity"/>
    <property type="evidence" value="ECO:0007669"/>
    <property type="project" value="UniProtKB-KW"/>
</dbReference>
<proteinExistence type="predicted"/>
<comment type="caution">
    <text evidence="1">The sequence shown here is derived from an EMBL/GenBank/DDBJ whole genome shotgun (WGS) entry which is preliminary data.</text>
</comment>
<reference evidence="1 2" key="1">
    <citation type="journal article" date="2018" name="Sci. Rep.">
        <title>Genomic signatures of local adaptation to the degree of environmental predictability in rotifers.</title>
        <authorList>
            <person name="Franch-Gras L."/>
            <person name="Hahn C."/>
            <person name="Garcia-Roger E.M."/>
            <person name="Carmona M.J."/>
            <person name="Serra M."/>
            <person name="Gomez A."/>
        </authorList>
    </citation>
    <scope>NUCLEOTIDE SEQUENCE [LARGE SCALE GENOMIC DNA]</scope>
    <source>
        <strain evidence="1">HYR1</strain>
    </source>
</reference>
<dbReference type="OrthoDB" id="10255128at2759"/>
<name>A0A3M7RHI4_BRAPC</name>
<evidence type="ECO:0000313" key="1">
    <source>
        <dbReference type="EMBL" id="RNA22894.1"/>
    </source>
</evidence>
<dbReference type="STRING" id="10195.A0A3M7RHI4"/>
<dbReference type="EMBL" id="REGN01003385">
    <property type="protein sequence ID" value="RNA22894.1"/>
    <property type="molecule type" value="Genomic_DNA"/>
</dbReference>
<dbReference type="GO" id="GO:0005543">
    <property type="term" value="F:phospholipid binding"/>
    <property type="evidence" value="ECO:0007669"/>
    <property type="project" value="TreeGrafter"/>
</dbReference>
<dbReference type="AlphaFoldDB" id="A0A3M7RHI4"/>
<organism evidence="1 2">
    <name type="scientific">Brachionus plicatilis</name>
    <name type="common">Marine rotifer</name>
    <name type="synonym">Brachionus muelleri</name>
    <dbReference type="NCBI Taxonomy" id="10195"/>
    <lineage>
        <taxon>Eukaryota</taxon>
        <taxon>Metazoa</taxon>
        <taxon>Spiralia</taxon>
        <taxon>Gnathifera</taxon>
        <taxon>Rotifera</taxon>
        <taxon>Eurotatoria</taxon>
        <taxon>Monogononta</taxon>
        <taxon>Pseudotrocha</taxon>
        <taxon>Ploima</taxon>
        <taxon>Brachionidae</taxon>
        <taxon>Brachionus</taxon>
    </lineage>
</organism>
<dbReference type="PANTHER" id="PTHR23065">
    <property type="entry name" value="PROLINE-SERINE-THREONINE PHOSPHATASE INTERACTING PROTEIN 1"/>
    <property type="match status" value="1"/>
</dbReference>
<sequence length="308" mass="35139">EDMNNVYKKCDQFEKERLEFFIQQLLKLHTHLNIFDKMNIEQIYTEFMGTIKQTSPDKDLHTWSKECGAGMAMSWPVFEEYSDQVKQIAKSSKKSDEGVTMTSIKQIDDTDTRSLSISANDNNQSLSIMGRVEDPWVDSTLSYTSQPSNELASSFDEYQANSINWSISSIIQKTSADRDDVILTERHKDLVESLNIELKEIRKNRVGEIKSISKSRESSCSSFKSESVYSLNQYKEDKSLKRSVAYETESFSSDSDSKGSNKTLNTQSKKVNFGMTETLERTKASGVIRSMSGKISKHLGTLKQRHLF</sequence>
<dbReference type="SUPFAM" id="SSF103657">
    <property type="entry name" value="BAR/IMD domain-like"/>
    <property type="match status" value="1"/>
</dbReference>
<dbReference type="GO" id="GO:0005886">
    <property type="term" value="C:plasma membrane"/>
    <property type="evidence" value="ECO:0007669"/>
    <property type="project" value="TreeGrafter"/>
</dbReference>